<accession>A0A1M7QSY2</accession>
<dbReference type="AlphaFoldDB" id="A0A1M7QSY2"/>
<name>A0A1M7QSY2_9BACT</name>
<dbReference type="OrthoDB" id="9762792at2"/>
<dbReference type="SUPFAM" id="SSF52980">
    <property type="entry name" value="Restriction endonuclease-like"/>
    <property type="match status" value="1"/>
</dbReference>
<keyword evidence="3" id="KW-1185">Reference proteome</keyword>
<protein>
    <submittedName>
        <fullName evidence="2">PD-(D/E)XK nuclease superfamily protein</fullName>
    </submittedName>
</protein>
<dbReference type="SUPFAM" id="SSF52540">
    <property type="entry name" value="P-loop containing nucleoside triphosphate hydrolases"/>
    <property type="match status" value="1"/>
</dbReference>
<dbReference type="InterPro" id="IPR011335">
    <property type="entry name" value="Restrct_endonuc-II-like"/>
</dbReference>
<sequence>MDGFLRQTAHTLLQRGGDLKAVRIILPNRRAGLFFKKYMGQLAEGPVWMPAIATIEDLFYEMARKRPADNLRLVYEMYQVFSALSEVKEEFDRFYFWGEMILKDFSDLDQFLVNPEKLFTNLKEQKILDSDWSFLSREQIALIKAFWASFEERDRYYQERFLQFWDLLFPLYQGFNARLKSGGLSYGGAIYREVAEGLQGMDMPATHHIFVGFNAFTRTEEKLIRYFIEHQGAEIFWDIDRYYINDPAQEAGLFFREYLKDPVFGPTFPGEIPAQIERRKARIQTYTVPLKINQANLVAGLLEQSLGELEDLEETVVILPEEQLLFPILNLLPDKVRQVNVTMGYPVRQTPVYTFLEAVLELQRYTKIENEEVVFYHKPVKELLHTVFLRENNPDFSTEILEELRRTNTIYLPASKLAAGGKLFALVFQKLLSSNLIEVILDLIRLLAEGLQEHSMEQTYLMQCYKQMNRLKDIFDQDIKEAVSVEFFIRIFRQVFAEIKLPFQGEPLEGLQIMGVLESRNLDFKRVIVCQMNEGSFPPSNSMNSMIPFNLRRAFRMPVQEQNDAIYAYTFYRLLHRAEEVHLIYATAGANGQVAEKSRYIHQLQIEMANEQISRRDKVVHVPVDLTPAKAISIEKNVAILDFLSRYTDKRDPEQPAMSFSPSAINMWLDCRLKFYLTYIAGLETPEKVEEEVDPAIFGNLVHLSLENLYGNYLRSKKSNRVESGDLERLRDLIFPAVEKAIRSQYFLETDEEVNLGGQLLIARDVLQKYLIGVLEKDAAKVPFEIISLEADRKYRAQLPIKTADGVVNVSLGGIIDRVDRVGNAIRLVDYKSGGDRKDFKSIESLFDRQDNSRNKAAMQTFFYGLLYQANFPENKLPLLPALYNLRDIFKEDFNPYLQEGTGTKSKKQVMDYADYSERYLQELTSCLEEIFNPTQVFDQTADLKKCQYCPFSEICCR</sequence>
<dbReference type="Pfam" id="PF12705">
    <property type="entry name" value="PDDEXK_1"/>
    <property type="match status" value="1"/>
</dbReference>
<proteinExistence type="predicted"/>
<feature type="domain" description="PD-(D/E)XK endonuclease-like" evidence="1">
    <location>
        <begin position="659"/>
        <end position="956"/>
    </location>
</feature>
<dbReference type="EMBL" id="FRCY01000023">
    <property type="protein sequence ID" value="SHN34470.1"/>
    <property type="molecule type" value="Genomic_DNA"/>
</dbReference>
<evidence type="ECO:0000313" key="3">
    <source>
        <dbReference type="Proteomes" id="UP000184513"/>
    </source>
</evidence>
<evidence type="ECO:0000313" key="2">
    <source>
        <dbReference type="EMBL" id="SHN34470.1"/>
    </source>
</evidence>
<dbReference type="Proteomes" id="UP000184513">
    <property type="component" value="Unassembled WGS sequence"/>
</dbReference>
<organism evidence="2 3">
    <name type="scientific">Cyclobacterium lianum</name>
    <dbReference type="NCBI Taxonomy" id="388280"/>
    <lineage>
        <taxon>Bacteria</taxon>
        <taxon>Pseudomonadati</taxon>
        <taxon>Bacteroidota</taxon>
        <taxon>Cytophagia</taxon>
        <taxon>Cytophagales</taxon>
        <taxon>Cyclobacteriaceae</taxon>
        <taxon>Cyclobacterium</taxon>
    </lineage>
</organism>
<dbReference type="InterPro" id="IPR038726">
    <property type="entry name" value="PDDEXK_AddAB-type"/>
</dbReference>
<gene>
    <name evidence="2" type="ORF">SAMN04488057_12318</name>
</gene>
<reference evidence="2 3" key="1">
    <citation type="submission" date="2016-11" db="EMBL/GenBank/DDBJ databases">
        <authorList>
            <person name="Jaros S."/>
            <person name="Januszkiewicz K."/>
            <person name="Wedrychowicz H."/>
        </authorList>
    </citation>
    <scope>NUCLEOTIDE SEQUENCE [LARGE SCALE GENOMIC DNA]</scope>
    <source>
        <strain evidence="2 3">CGMCC 1.6102</strain>
    </source>
</reference>
<evidence type="ECO:0000259" key="1">
    <source>
        <dbReference type="Pfam" id="PF12705"/>
    </source>
</evidence>
<dbReference type="STRING" id="388280.SAMN04488057_12318"/>
<dbReference type="InterPro" id="IPR027417">
    <property type="entry name" value="P-loop_NTPase"/>
</dbReference>
<dbReference type="InterPro" id="IPR011604">
    <property type="entry name" value="PDDEXK-like_dom_sf"/>
</dbReference>
<dbReference type="Gene3D" id="3.40.50.300">
    <property type="entry name" value="P-loop containing nucleotide triphosphate hydrolases"/>
    <property type="match status" value="1"/>
</dbReference>
<dbReference type="Gene3D" id="3.90.320.10">
    <property type="match status" value="1"/>
</dbReference>
<dbReference type="RefSeq" id="WP_073098113.1">
    <property type="nucleotide sequence ID" value="NZ_FRCY01000023.1"/>
</dbReference>